<proteinExistence type="predicted"/>
<protein>
    <recommendedName>
        <fullName evidence="4">DUF1657 domain-containing protein</fullName>
    </recommendedName>
</protein>
<evidence type="ECO:0000313" key="2">
    <source>
        <dbReference type="EMBL" id="GER71097.1"/>
    </source>
</evidence>
<keyword evidence="1" id="KW-0175">Coiled coil</keyword>
<evidence type="ECO:0000256" key="1">
    <source>
        <dbReference type="SAM" id="Coils"/>
    </source>
</evidence>
<dbReference type="InterPro" id="IPR012452">
    <property type="entry name" value="DUF1657"/>
</dbReference>
<dbReference type="AlphaFoldDB" id="A0A5J4JL47"/>
<evidence type="ECO:0000313" key="3">
    <source>
        <dbReference type="Proteomes" id="UP000391919"/>
    </source>
</evidence>
<reference evidence="2 3" key="1">
    <citation type="submission" date="2019-09" db="EMBL/GenBank/DDBJ databases">
        <title>Draft genome sequence of Bacillus sp. JC-7.</title>
        <authorList>
            <person name="Tanaka N."/>
            <person name="Shiwa Y."/>
            <person name="Fujita N."/>
            <person name="Tanasupawat S."/>
        </authorList>
    </citation>
    <scope>NUCLEOTIDE SEQUENCE [LARGE SCALE GENOMIC DNA]</scope>
    <source>
        <strain evidence="2 3">JC-7</strain>
    </source>
</reference>
<name>A0A5J4JL47_9BACI</name>
<accession>A0A5J4JL47</accession>
<keyword evidence="3" id="KW-1185">Reference proteome</keyword>
<feature type="coiled-coil region" evidence="1">
    <location>
        <begin position="30"/>
        <end position="61"/>
    </location>
</feature>
<dbReference type="RefSeq" id="WP_151681427.1">
    <property type="nucleotide sequence ID" value="NZ_BKZP01000036.1"/>
</dbReference>
<gene>
    <name evidence="2" type="ORF">BpJC7_24000</name>
</gene>
<comment type="caution">
    <text evidence="2">The sequence shown here is derived from an EMBL/GenBank/DDBJ whole genome shotgun (WGS) entry which is preliminary data.</text>
</comment>
<dbReference type="EMBL" id="BKZQ01000035">
    <property type="protein sequence ID" value="GER71097.1"/>
    <property type="molecule type" value="Genomic_DNA"/>
</dbReference>
<evidence type="ECO:0008006" key="4">
    <source>
        <dbReference type="Google" id="ProtNLM"/>
    </source>
</evidence>
<sequence length="67" mass="7616">MTIVSNLKSCIASMKGAKESLSRLVLLSSADQAKRAFHESMMEMEEIEQDLTKRLAVIERKKPQYKS</sequence>
<dbReference type="Pfam" id="PF07870">
    <property type="entry name" value="DUF1657"/>
    <property type="match status" value="1"/>
</dbReference>
<dbReference type="Proteomes" id="UP000391919">
    <property type="component" value="Unassembled WGS sequence"/>
</dbReference>
<organism evidence="2 3">
    <name type="scientific">Weizmannia acidilactici</name>
    <dbReference type="NCBI Taxonomy" id="2607726"/>
    <lineage>
        <taxon>Bacteria</taxon>
        <taxon>Bacillati</taxon>
        <taxon>Bacillota</taxon>
        <taxon>Bacilli</taxon>
        <taxon>Bacillales</taxon>
        <taxon>Bacillaceae</taxon>
        <taxon>Heyndrickxia</taxon>
    </lineage>
</organism>